<evidence type="ECO:0000256" key="1">
    <source>
        <dbReference type="ARBA" id="ARBA00001971"/>
    </source>
</evidence>
<dbReference type="InterPro" id="IPR001128">
    <property type="entry name" value="Cyt_P450"/>
</dbReference>
<comment type="caution">
    <text evidence="5">The sequence shown here is derived from an EMBL/GenBank/DDBJ whole genome shotgun (WGS) entry which is preliminary data.</text>
</comment>
<dbReference type="CDD" id="cd11053">
    <property type="entry name" value="CYP110-like"/>
    <property type="match status" value="1"/>
</dbReference>
<proteinExistence type="inferred from homology"/>
<evidence type="ECO:0000256" key="3">
    <source>
        <dbReference type="PIRSR" id="PIRSR602401-1"/>
    </source>
</evidence>
<keyword evidence="3 4" id="KW-0408">Iron</keyword>
<dbReference type="Proteomes" id="UP000585272">
    <property type="component" value="Unassembled WGS sequence"/>
</dbReference>
<keyword evidence="4" id="KW-0503">Monooxygenase</keyword>
<dbReference type="GO" id="GO:0016705">
    <property type="term" value="F:oxidoreductase activity, acting on paired donors, with incorporation or reduction of molecular oxygen"/>
    <property type="evidence" value="ECO:0007669"/>
    <property type="project" value="InterPro"/>
</dbReference>
<dbReference type="PANTHER" id="PTHR24305:SF166">
    <property type="entry name" value="CYTOCHROME P450 12A4, MITOCHONDRIAL-RELATED"/>
    <property type="match status" value="1"/>
</dbReference>
<evidence type="ECO:0000256" key="4">
    <source>
        <dbReference type="RuleBase" id="RU000461"/>
    </source>
</evidence>
<comment type="cofactor">
    <cofactor evidence="1 3">
        <name>heme</name>
        <dbReference type="ChEBI" id="CHEBI:30413"/>
    </cofactor>
</comment>
<dbReference type="RefSeq" id="WP_183345349.1">
    <property type="nucleotide sequence ID" value="NZ_JACHNU010000009.1"/>
</dbReference>
<protein>
    <recommendedName>
        <fullName evidence="7">Cytochrome P450</fullName>
    </recommendedName>
</protein>
<feature type="binding site" description="axial binding residue" evidence="3">
    <location>
        <position position="376"/>
    </location>
    <ligand>
        <name>heme</name>
        <dbReference type="ChEBI" id="CHEBI:30413"/>
    </ligand>
    <ligandPart>
        <name>Fe</name>
        <dbReference type="ChEBI" id="CHEBI:18248"/>
    </ligandPart>
</feature>
<dbReference type="Gene3D" id="1.10.630.10">
    <property type="entry name" value="Cytochrome P450"/>
    <property type="match status" value="1"/>
</dbReference>
<dbReference type="InterPro" id="IPR017972">
    <property type="entry name" value="Cyt_P450_CS"/>
</dbReference>
<keyword evidence="3 4" id="KW-0349">Heme</keyword>
<keyword evidence="4" id="KW-0560">Oxidoreductase</keyword>
<evidence type="ECO:0000313" key="5">
    <source>
        <dbReference type="EMBL" id="MBB4664906.1"/>
    </source>
</evidence>
<dbReference type="PRINTS" id="PR00463">
    <property type="entry name" value="EP450I"/>
</dbReference>
<dbReference type="PANTHER" id="PTHR24305">
    <property type="entry name" value="CYTOCHROME P450"/>
    <property type="match status" value="1"/>
</dbReference>
<dbReference type="InterPro" id="IPR036396">
    <property type="entry name" value="Cyt_P450_sf"/>
</dbReference>
<evidence type="ECO:0008006" key="7">
    <source>
        <dbReference type="Google" id="ProtNLM"/>
    </source>
</evidence>
<evidence type="ECO:0000256" key="2">
    <source>
        <dbReference type="ARBA" id="ARBA00010617"/>
    </source>
</evidence>
<sequence length="449" mass="50225">MALPPGPHRLPTPIQTALFLGLQTQTARIMRRRYGEAFTVRISGIGNLVVVSDPVLLKQVFTADPKVLHAGDRSPLGAVLGRNSLLAIDEQRHLSQRKLLLPPFHGERMQSYEAIIEEEARREIATWPEDRPFATLEPMMRITLGAILRAVFGARGSELEQLRGLLPPMVSLGSRLALLRFLQRDLGAWSPWGRFTRMRAAFDRHVDELIATARRDPELEQRSDVLSLLVRARHEDGTPMSREEIADQLLTLLAAGHETTAATLAWAVERLRRHPDVLRRLVAEVDAGGRDYRDATIREVQRSRPVITAAGRFAMVDYQLGEWLLPAGTRIFASAYLTQRDARLYPDPERFDPDRFVGRMPETYKWVPFGGGIRRCIGAAFAHMEMDVVLRTLLSELELATTGEPEERWKSRGIAFAPSRGGRAVVRRRRDRPDGAAPDAVAAALAGAA</sequence>
<evidence type="ECO:0000313" key="6">
    <source>
        <dbReference type="Proteomes" id="UP000585272"/>
    </source>
</evidence>
<accession>A0A840IJH3</accession>
<keyword evidence="6" id="KW-1185">Reference proteome</keyword>
<keyword evidence="3 4" id="KW-0479">Metal-binding</keyword>
<dbReference type="GO" id="GO:0004497">
    <property type="term" value="F:monooxygenase activity"/>
    <property type="evidence" value="ECO:0007669"/>
    <property type="project" value="UniProtKB-KW"/>
</dbReference>
<dbReference type="GO" id="GO:0020037">
    <property type="term" value="F:heme binding"/>
    <property type="evidence" value="ECO:0007669"/>
    <property type="project" value="InterPro"/>
</dbReference>
<dbReference type="PROSITE" id="PS00086">
    <property type="entry name" value="CYTOCHROME_P450"/>
    <property type="match status" value="1"/>
</dbReference>
<gene>
    <name evidence="5" type="ORF">BDZ31_004524</name>
</gene>
<reference evidence="5 6" key="1">
    <citation type="submission" date="2020-08" db="EMBL/GenBank/DDBJ databases">
        <title>Genomic Encyclopedia of Archaeal and Bacterial Type Strains, Phase II (KMG-II): from individual species to whole genera.</title>
        <authorList>
            <person name="Goeker M."/>
        </authorList>
    </citation>
    <scope>NUCLEOTIDE SEQUENCE [LARGE SCALE GENOMIC DNA]</scope>
    <source>
        <strain evidence="5 6">DSM 23288</strain>
    </source>
</reference>
<dbReference type="PRINTS" id="PR00385">
    <property type="entry name" value="P450"/>
</dbReference>
<comment type="similarity">
    <text evidence="2 4">Belongs to the cytochrome P450 family.</text>
</comment>
<dbReference type="EMBL" id="JACHNU010000009">
    <property type="protein sequence ID" value="MBB4664906.1"/>
    <property type="molecule type" value="Genomic_DNA"/>
</dbReference>
<dbReference type="InterPro" id="IPR050121">
    <property type="entry name" value="Cytochrome_P450_monoxygenase"/>
</dbReference>
<dbReference type="GO" id="GO:0005506">
    <property type="term" value="F:iron ion binding"/>
    <property type="evidence" value="ECO:0007669"/>
    <property type="project" value="InterPro"/>
</dbReference>
<dbReference type="InterPro" id="IPR002401">
    <property type="entry name" value="Cyt_P450_E_grp-I"/>
</dbReference>
<dbReference type="AlphaFoldDB" id="A0A840IJH3"/>
<dbReference type="SUPFAM" id="SSF48264">
    <property type="entry name" value="Cytochrome P450"/>
    <property type="match status" value="1"/>
</dbReference>
<name>A0A840IJH3_9ACTN</name>
<dbReference type="Pfam" id="PF00067">
    <property type="entry name" value="p450"/>
    <property type="match status" value="1"/>
</dbReference>
<organism evidence="5 6">
    <name type="scientific">Conexibacter arvalis</name>
    <dbReference type="NCBI Taxonomy" id="912552"/>
    <lineage>
        <taxon>Bacteria</taxon>
        <taxon>Bacillati</taxon>
        <taxon>Actinomycetota</taxon>
        <taxon>Thermoleophilia</taxon>
        <taxon>Solirubrobacterales</taxon>
        <taxon>Conexibacteraceae</taxon>
        <taxon>Conexibacter</taxon>
    </lineage>
</organism>